<evidence type="ECO:0000259" key="2">
    <source>
        <dbReference type="PROSITE" id="PS51140"/>
    </source>
</evidence>
<dbReference type="Gene3D" id="1.10.8.10">
    <property type="entry name" value="DNA helicase RuvA subunit, C-terminal domain"/>
    <property type="match status" value="1"/>
</dbReference>
<dbReference type="PROSITE" id="PS51140">
    <property type="entry name" value="CUE"/>
    <property type="match status" value="1"/>
</dbReference>
<reference evidence="3" key="2">
    <citation type="submission" date="2024-10" db="UniProtKB">
        <authorList>
            <consortium name="EnsemblProtists"/>
        </authorList>
    </citation>
    <scope>IDENTIFICATION</scope>
</reference>
<proteinExistence type="predicted"/>
<dbReference type="PaxDb" id="2903-EOD39218"/>
<feature type="region of interest" description="Disordered" evidence="1">
    <location>
        <begin position="143"/>
        <end position="171"/>
    </location>
</feature>
<organism evidence="3 4">
    <name type="scientific">Emiliania huxleyi (strain CCMP1516)</name>
    <dbReference type="NCBI Taxonomy" id="280463"/>
    <lineage>
        <taxon>Eukaryota</taxon>
        <taxon>Haptista</taxon>
        <taxon>Haptophyta</taxon>
        <taxon>Prymnesiophyceae</taxon>
        <taxon>Isochrysidales</taxon>
        <taxon>Noelaerhabdaceae</taxon>
        <taxon>Emiliania</taxon>
    </lineage>
</organism>
<dbReference type="GO" id="GO:0043130">
    <property type="term" value="F:ubiquitin binding"/>
    <property type="evidence" value="ECO:0007669"/>
    <property type="project" value="InterPro"/>
</dbReference>
<dbReference type="AlphaFoldDB" id="A0A0D3KTY3"/>
<name>A0A0D3KTY3_EMIH1</name>
<dbReference type="RefSeq" id="XP_005791647.1">
    <property type="nucleotide sequence ID" value="XM_005791590.1"/>
</dbReference>
<dbReference type="CDD" id="cd14279">
    <property type="entry name" value="CUE"/>
    <property type="match status" value="1"/>
</dbReference>
<accession>A0A0D3KTY3</accession>
<dbReference type="InterPro" id="IPR009060">
    <property type="entry name" value="UBA-like_sf"/>
</dbReference>
<sequence>MDIFAENPADMFPENDHAESGDDVLASMFPEIERDVLRQLLDFHEGSVERTVDALLGEGADAECSQDAEIARRMSEEFDAEAIAEAQAQVSAELRAAEAVRRPLGNRTAAAAKQLLERLRAGGLSQQRGERLSAALLSTHESQGMAPLPMSDDLPADSLTGPYDPTDPADLYSARLSRARESNRSSREERALAL</sequence>
<evidence type="ECO:0000313" key="4">
    <source>
        <dbReference type="Proteomes" id="UP000013827"/>
    </source>
</evidence>
<reference evidence="4" key="1">
    <citation type="journal article" date="2013" name="Nature">
        <title>Pan genome of the phytoplankton Emiliania underpins its global distribution.</title>
        <authorList>
            <person name="Read B.A."/>
            <person name="Kegel J."/>
            <person name="Klute M.J."/>
            <person name="Kuo A."/>
            <person name="Lefebvre S.C."/>
            <person name="Maumus F."/>
            <person name="Mayer C."/>
            <person name="Miller J."/>
            <person name="Monier A."/>
            <person name="Salamov A."/>
            <person name="Young J."/>
            <person name="Aguilar M."/>
            <person name="Claverie J.M."/>
            <person name="Frickenhaus S."/>
            <person name="Gonzalez K."/>
            <person name="Herman E.K."/>
            <person name="Lin Y.C."/>
            <person name="Napier J."/>
            <person name="Ogata H."/>
            <person name="Sarno A.F."/>
            <person name="Shmutz J."/>
            <person name="Schroeder D."/>
            <person name="de Vargas C."/>
            <person name="Verret F."/>
            <person name="von Dassow P."/>
            <person name="Valentin K."/>
            <person name="Van de Peer Y."/>
            <person name="Wheeler G."/>
            <person name="Dacks J.B."/>
            <person name="Delwiche C.F."/>
            <person name="Dyhrman S.T."/>
            <person name="Glockner G."/>
            <person name="John U."/>
            <person name="Richards T."/>
            <person name="Worden A.Z."/>
            <person name="Zhang X."/>
            <person name="Grigoriev I.V."/>
            <person name="Allen A.E."/>
            <person name="Bidle K."/>
            <person name="Borodovsky M."/>
            <person name="Bowler C."/>
            <person name="Brownlee C."/>
            <person name="Cock J.M."/>
            <person name="Elias M."/>
            <person name="Gladyshev V.N."/>
            <person name="Groth M."/>
            <person name="Guda C."/>
            <person name="Hadaegh A."/>
            <person name="Iglesias-Rodriguez M.D."/>
            <person name="Jenkins J."/>
            <person name="Jones B.M."/>
            <person name="Lawson T."/>
            <person name="Leese F."/>
            <person name="Lindquist E."/>
            <person name="Lobanov A."/>
            <person name="Lomsadze A."/>
            <person name="Malik S.B."/>
            <person name="Marsh M.E."/>
            <person name="Mackinder L."/>
            <person name="Mock T."/>
            <person name="Mueller-Roeber B."/>
            <person name="Pagarete A."/>
            <person name="Parker M."/>
            <person name="Probert I."/>
            <person name="Quesneville H."/>
            <person name="Raines C."/>
            <person name="Rensing S.A."/>
            <person name="Riano-Pachon D.M."/>
            <person name="Richier S."/>
            <person name="Rokitta S."/>
            <person name="Shiraiwa Y."/>
            <person name="Soanes D.M."/>
            <person name="van der Giezen M."/>
            <person name="Wahlund T.M."/>
            <person name="Williams B."/>
            <person name="Wilson W."/>
            <person name="Wolfe G."/>
            <person name="Wurch L.L."/>
        </authorList>
    </citation>
    <scope>NUCLEOTIDE SEQUENCE</scope>
</reference>
<dbReference type="GeneID" id="17284488"/>
<evidence type="ECO:0000313" key="3">
    <source>
        <dbReference type="EnsemblProtists" id="EOD39218"/>
    </source>
</evidence>
<evidence type="ECO:0000256" key="1">
    <source>
        <dbReference type="SAM" id="MobiDB-lite"/>
    </source>
</evidence>
<protein>
    <recommendedName>
        <fullName evidence="2">CUE domain-containing protein</fullName>
    </recommendedName>
</protein>
<keyword evidence="4" id="KW-1185">Reference proteome</keyword>
<dbReference type="Proteomes" id="UP000013827">
    <property type="component" value="Unassembled WGS sequence"/>
</dbReference>
<dbReference type="EnsemblProtists" id="EOD39218">
    <property type="protein sequence ID" value="EOD39218"/>
    <property type="gene ID" value="EMIHUDRAFT_223713"/>
</dbReference>
<dbReference type="InterPro" id="IPR003892">
    <property type="entry name" value="CUE"/>
</dbReference>
<dbReference type="SUPFAM" id="SSF46934">
    <property type="entry name" value="UBA-like"/>
    <property type="match status" value="1"/>
</dbReference>
<dbReference type="Pfam" id="PF02845">
    <property type="entry name" value="CUE"/>
    <property type="match status" value="1"/>
</dbReference>
<feature type="domain" description="CUE" evidence="2">
    <location>
        <begin position="17"/>
        <end position="60"/>
    </location>
</feature>
<dbReference type="HOGENOM" id="CLU_1404826_0_0_1"/>
<dbReference type="KEGG" id="ehx:EMIHUDRAFT_223713"/>